<protein>
    <submittedName>
        <fullName evidence="3">Uncharacterized protein</fullName>
    </submittedName>
</protein>
<keyword evidence="4" id="KW-1185">Reference proteome</keyword>
<dbReference type="InParanoid" id="A0BJ12"/>
<dbReference type="PANTHER" id="PTHR21616:SF2">
    <property type="entry name" value="CENTROSOME AND SPINDLE POLE-ASSOCIATED PROTEIN 1"/>
    <property type="match status" value="1"/>
</dbReference>
<evidence type="ECO:0000313" key="3">
    <source>
        <dbReference type="EMBL" id="CAK58529.1"/>
    </source>
</evidence>
<dbReference type="AlphaFoldDB" id="A0BJ12"/>
<feature type="region of interest" description="Disordered" evidence="2">
    <location>
        <begin position="1"/>
        <end position="22"/>
    </location>
</feature>
<keyword evidence="1" id="KW-0175">Coiled coil</keyword>
<dbReference type="InterPro" id="IPR026708">
    <property type="entry name" value="CSPP1"/>
</dbReference>
<dbReference type="EMBL" id="CT867997">
    <property type="protein sequence ID" value="CAK58529.1"/>
    <property type="molecule type" value="Genomic_DNA"/>
</dbReference>
<dbReference type="eggNOG" id="ENOG502SNNY">
    <property type="taxonomic scope" value="Eukaryota"/>
</dbReference>
<dbReference type="GO" id="GO:0005813">
    <property type="term" value="C:centrosome"/>
    <property type="evidence" value="ECO:0007669"/>
    <property type="project" value="InterPro"/>
</dbReference>
<feature type="coiled-coil region" evidence="1">
    <location>
        <begin position="273"/>
        <end position="361"/>
    </location>
</feature>
<dbReference type="HOGENOM" id="CLU_439730_0_0_1"/>
<dbReference type="KEGG" id="ptm:GSPATT00004902001"/>
<proteinExistence type="predicted"/>
<dbReference type="GeneID" id="5011711"/>
<dbReference type="Proteomes" id="UP000000600">
    <property type="component" value="Unassembled WGS sequence"/>
</dbReference>
<dbReference type="GO" id="GO:0000922">
    <property type="term" value="C:spindle pole"/>
    <property type="evidence" value="ECO:0007669"/>
    <property type="project" value="InterPro"/>
</dbReference>
<organism evidence="3 4">
    <name type="scientific">Paramecium tetraurelia</name>
    <dbReference type="NCBI Taxonomy" id="5888"/>
    <lineage>
        <taxon>Eukaryota</taxon>
        <taxon>Sar</taxon>
        <taxon>Alveolata</taxon>
        <taxon>Ciliophora</taxon>
        <taxon>Intramacronucleata</taxon>
        <taxon>Oligohymenophorea</taxon>
        <taxon>Peniculida</taxon>
        <taxon>Parameciidae</taxon>
        <taxon>Paramecium</taxon>
    </lineage>
</organism>
<dbReference type="PANTHER" id="PTHR21616">
    <property type="entry name" value="CENTROSOME SPINDLE POLE ASSOCIATED PROTEIN"/>
    <property type="match status" value="1"/>
</dbReference>
<name>A0BJ12_PARTE</name>
<evidence type="ECO:0000256" key="2">
    <source>
        <dbReference type="SAM" id="MobiDB-lite"/>
    </source>
</evidence>
<sequence length="625" mass="74074">MINSQSVPNLQNSSAQPISEPTLEQINKKQYGDTLRQQIEQKKIRETTYGYQFQVISQELQLQNQLNGQARGGGGAPLRDFYGNITTTRRNPMDPNSSSAQIFGQSNSSVQFNQPDYLSASQLPIQTQRLVTTNQSMINLPTQNNSMNQSQLSQIGEQIAQAEKKQKQFVLQRELLTQIEIAEKKKQEEKQRIKRDKELDDLRILREREEIERRMKDEFGIDKLEKRNLQQSNFDVDGLKALKRLEMLRYQNELIEQQNRKNAKTGVRQRTPVQEAEKAYRDQKNDILQSRIEQRIIKELPIEVEKTVRDTVNVELHRLRQEMNLQTNQVSEQVVSLKSQLMKANEQRHYNEEQIRKLKEELRSTQIIDEIRQRELYQAFQNQERTRQIIETAQRQKTPDAIKYAFPRRQKLNSNPYDPFLGSNEDVNKDLYEIITDNTQIGPASQDFQKGYNLQTKEKNQDQRLQTEEDHTIINHRMGSEIRHNEFDLPEDYLNRQQLYIAKSYLDSKPVNNYDYTKIENNSIIPKSDYVSLISNTHPYYMQEQDEVKDVIQRYSNKLDRLEDIDLLQQKRDFNQMDYALQDLLDQQSNKINKHEYINDPIEYNDYYSTDYQETNFYNKMNKLS</sequence>
<dbReference type="GO" id="GO:0005874">
    <property type="term" value="C:microtubule"/>
    <property type="evidence" value="ECO:0007669"/>
    <property type="project" value="InterPro"/>
</dbReference>
<gene>
    <name evidence="3" type="ORF">GSPATT00004902001</name>
</gene>
<dbReference type="OMA" id="AFQNQER"/>
<evidence type="ECO:0000313" key="4">
    <source>
        <dbReference type="Proteomes" id="UP000000600"/>
    </source>
</evidence>
<dbReference type="OrthoDB" id="313402at2759"/>
<evidence type="ECO:0000256" key="1">
    <source>
        <dbReference type="SAM" id="Coils"/>
    </source>
</evidence>
<dbReference type="GO" id="GO:0032467">
    <property type="term" value="P:positive regulation of cytokinesis"/>
    <property type="evidence" value="ECO:0007669"/>
    <property type="project" value="InterPro"/>
</dbReference>
<reference evidence="3 4" key="1">
    <citation type="journal article" date="2006" name="Nature">
        <title>Global trends of whole-genome duplications revealed by the ciliate Paramecium tetraurelia.</title>
        <authorList>
            <consortium name="Genoscope"/>
            <person name="Aury J.-M."/>
            <person name="Jaillon O."/>
            <person name="Duret L."/>
            <person name="Noel B."/>
            <person name="Jubin C."/>
            <person name="Porcel B.M."/>
            <person name="Segurens B."/>
            <person name="Daubin V."/>
            <person name="Anthouard V."/>
            <person name="Aiach N."/>
            <person name="Arnaiz O."/>
            <person name="Billaut A."/>
            <person name="Beisson J."/>
            <person name="Blanc I."/>
            <person name="Bouhouche K."/>
            <person name="Camara F."/>
            <person name="Duharcourt S."/>
            <person name="Guigo R."/>
            <person name="Gogendeau D."/>
            <person name="Katinka M."/>
            <person name="Keller A.-M."/>
            <person name="Kissmehl R."/>
            <person name="Klotz C."/>
            <person name="Koll F."/>
            <person name="Le Moue A."/>
            <person name="Lepere C."/>
            <person name="Malinsky S."/>
            <person name="Nowacki M."/>
            <person name="Nowak J.K."/>
            <person name="Plattner H."/>
            <person name="Poulain J."/>
            <person name="Ruiz F."/>
            <person name="Serrano V."/>
            <person name="Zagulski M."/>
            <person name="Dessen P."/>
            <person name="Betermier M."/>
            <person name="Weissenbach J."/>
            <person name="Scarpelli C."/>
            <person name="Schachter V."/>
            <person name="Sperling L."/>
            <person name="Meyer E."/>
            <person name="Cohen J."/>
            <person name="Wincker P."/>
        </authorList>
    </citation>
    <scope>NUCLEOTIDE SEQUENCE [LARGE SCALE GENOMIC DNA]</scope>
    <source>
        <strain evidence="3 4">Stock d4-2</strain>
    </source>
</reference>
<dbReference type="RefSeq" id="XP_001425927.1">
    <property type="nucleotide sequence ID" value="XM_001425890.1"/>
</dbReference>
<accession>A0BJ12</accession>
<feature type="coiled-coil region" evidence="1">
    <location>
        <begin position="172"/>
        <end position="199"/>
    </location>
</feature>